<sequence length="1478" mass="166280">MSENPMPSDNSDELLAQLAPDLRTRIKDLLKLRNLSFHDWLTEQTERQVEADDWMGLALNEGQTVAWRWEYETDRIDLSENASEVLGLKPGGTSISKAEMLALLHHEDLPRVRSDLALEKNKERSTTIQFRILRPDNGEIAWIELRARNIKGPLGPRLMGAANNITARKKAEETLREREEHLRAIIDNTPECIKVVEPGGTVLQMNPAGLEMVEAPSESTIRGVSVLKLIAPEYHDRFLAFHEMVCGGNKGVLEFEIVGDRGARRYMESHAAPLKRPDGSTVQLAITRDITARRSAENAVRRERDLLRVILACIGDAVVTTDTSGIITHMNGGAERLTGWNSDAASGQPLDAVLRLIDEHSGEEITCLPPREDLANFPGALIHAILRTKEGGETLVECKSAPIHGGPDEDSGGSVWVLTDISERKKAELTLREHADQFRHIANNAPAMLWLTDPDGRCTFLSQGWLDFTGQSESEGLGFGWLKAVHPDDFERSGRIFREANSSQNPFSIDYRVRRYDGEYRWAIDSGRPRFDDKGNFLGFIGSVIDVDQRKRAEEFRTGQAYLLELVASEEPLDGILDELVRFVERQIPQAIASVLLSDPKGELLRHWAGPSLPKEYTDAIDRIPIAPSAGSCGTAAYRREPVVVEDIASDPLWGDFGDVALSHSLRSCWSHPILATDGTLLGTFAIYFREVRKPTPSQIRILTEMARFSGMIIERPRAQQALRESEQRLRAFIDATSDTAYRISADWSELRQLQGSNFIMEPAEPSRLWIETYVHPEDRERVLEAIEKAVTGKCAFEMEHRVMKEDGNVGWALSRSIPLLNHEGEIVEWFGAASDITARKEAAETQKRTAETFANLIEKSPFGIYVVDSDFRVAQISAGAEPAFRNVQPVIGRDFGEVMHRLWPESFANEAINIFRHTLETGEPYTSPGLTEMRRDVGSIESYEWEVIRVTLADGQYGVVCYYFDSTRLQTALVALKESEERFRMLAENMSQLAWTCDELGAVTWYNQRWFDYTGSTFAEMREWGWKKVHHPDHVDQVVEKIETARDSGTTWEDTFPIRGKDGTYRWFLSRAVPIRDSDGKIVRWFGTNTDVTELRETQQLLHDADRRKDEFLATLAHELRNPLAPIRTGLEVMKMASDNPEIQEKVRNTIERQTQQLVSLVDDLMNVSRITRGKMELRKSKVALIEIFQSSIEASQSHIEEAGHDLLVSQPEHTIFLEADRNRMIQIFSNLLINAAKYTPPGGRIRFSSEVQDSQVTVSVEDNGIGIPENMSDRIFEMFAQIDRPQEKGYSGLGIGLCLVKSLVEMHGGSISVSSDGHRKGSVFRVSLPIQRGALTQTDLIASQKGPRKRGTSQKVLIVDDNVEAASMLSMEIEMFGHRVEVAHDGREAVDLAAEFRPDIIFMDLGMPHMNGYEAARAIRKKAWGQETMLVALTGWGQESDRQKSKEAGFDRHLVKPVAAEELEKALSFTKLPPID</sequence>
<dbReference type="InterPro" id="IPR001789">
    <property type="entry name" value="Sig_transdc_resp-reg_receiver"/>
</dbReference>
<evidence type="ECO:0000259" key="10">
    <source>
        <dbReference type="PROSITE" id="PS50113"/>
    </source>
</evidence>
<evidence type="ECO:0000259" key="9">
    <source>
        <dbReference type="PROSITE" id="PS50112"/>
    </source>
</evidence>
<dbReference type="InterPro" id="IPR004358">
    <property type="entry name" value="Sig_transdc_His_kin-like_C"/>
</dbReference>
<comment type="caution">
    <text evidence="11">The sequence shown here is derived from an EMBL/GenBank/DDBJ whole genome shotgun (WGS) entry which is preliminary data.</text>
</comment>
<dbReference type="NCBIfam" id="TIGR00229">
    <property type="entry name" value="sensory_box"/>
    <property type="match status" value="5"/>
</dbReference>
<dbReference type="CDD" id="cd00075">
    <property type="entry name" value="HATPase"/>
    <property type="match status" value="1"/>
</dbReference>
<feature type="domain" description="PAC" evidence="10">
    <location>
        <begin position="797"/>
        <end position="849"/>
    </location>
</feature>
<dbReference type="InterPro" id="IPR029016">
    <property type="entry name" value="GAF-like_dom_sf"/>
</dbReference>
<dbReference type="Pfam" id="PF00072">
    <property type="entry name" value="Response_reg"/>
    <property type="match status" value="1"/>
</dbReference>
<dbReference type="SMART" id="SM00387">
    <property type="entry name" value="HATPase_c"/>
    <property type="match status" value="1"/>
</dbReference>
<dbReference type="InterPro" id="IPR013655">
    <property type="entry name" value="PAS_fold_3"/>
</dbReference>
<dbReference type="InterPro" id="IPR003018">
    <property type="entry name" value="GAF"/>
</dbReference>
<evidence type="ECO:0000313" key="12">
    <source>
        <dbReference type="Proteomes" id="UP001596472"/>
    </source>
</evidence>
<dbReference type="InterPro" id="IPR011006">
    <property type="entry name" value="CheY-like_superfamily"/>
</dbReference>
<feature type="domain" description="Histidine kinase" evidence="7">
    <location>
        <begin position="1116"/>
        <end position="1334"/>
    </location>
</feature>
<organism evidence="11 12">
    <name type="scientific">Haloferula chungangensis</name>
    <dbReference type="NCBI Taxonomy" id="1048331"/>
    <lineage>
        <taxon>Bacteria</taxon>
        <taxon>Pseudomonadati</taxon>
        <taxon>Verrucomicrobiota</taxon>
        <taxon>Verrucomicrobiia</taxon>
        <taxon>Verrucomicrobiales</taxon>
        <taxon>Verrucomicrobiaceae</taxon>
        <taxon>Haloferula</taxon>
    </lineage>
</organism>
<dbReference type="InterPro" id="IPR036097">
    <property type="entry name" value="HisK_dim/P_sf"/>
</dbReference>
<keyword evidence="5" id="KW-0418">Kinase</keyword>
<dbReference type="SMART" id="SM00388">
    <property type="entry name" value="HisKA"/>
    <property type="match status" value="1"/>
</dbReference>
<gene>
    <name evidence="11" type="ORF">ACFQY0_11980</name>
</gene>
<evidence type="ECO:0000259" key="7">
    <source>
        <dbReference type="PROSITE" id="PS50109"/>
    </source>
</evidence>
<dbReference type="EC" id="2.7.13.3" evidence="2"/>
<dbReference type="InterPro" id="IPR001610">
    <property type="entry name" value="PAC"/>
</dbReference>
<keyword evidence="12" id="KW-1185">Reference proteome</keyword>
<dbReference type="InterPro" id="IPR000014">
    <property type="entry name" value="PAS"/>
</dbReference>
<dbReference type="PRINTS" id="PR00344">
    <property type="entry name" value="BCTRLSENSOR"/>
</dbReference>
<dbReference type="SUPFAM" id="SSF55785">
    <property type="entry name" value="PYP-like sensor domain (PAS domain)"/>
    <property type="match status" value="7"/>
</dbReference>
<dbReference type="SMART" id="SM00086">
    <property type="entry name" value="PAC"/>
    <property type="match status" value="6"/>
</dbReference>
<dbReference type="SUPFAM" id="SSF52172">
    <property type="entry name" value="CheY-like"/>
    <property type="match status" value="1"/>
</dbReference>
<dbReference type="Proteomes" id="UP001596472">
    <property type="component" value="Unassembled WGS sequence"/>
</dbReference>
<dbReference type="Pfam" id="PF00512">
    <property type="entry name" value="HisKA"/>
    <property type="match status" value="1"/>
</dbReference>
<dbReference type="SUPFAM" id="SSF55781">
    <property type="entry name" value="GAF domain-like"/>
    <property type="match status" value="1"/>
</dbReference>
<dbReference type="InterPro" id="IPR003661">
    <property type="entry name" value="HisK_dim/P_dom"/>
</dbReference>
<dbReference type="Gene3D" id="3.30.565.10">
    <property type="entry name" value="Histidine kinase-like ATPase, C-terminal domain"/>
    <property type="match status" value="1"/>
</dbReference>
<dbReference type="Pfam" id="PF08448">
    <property type="entry name" value="PAS_4"/>
    <property type="match status" value="2"/>
</dbReference>
<feature type="domain" description="PAS" evidence="9">
    <location>
        <begin position="303"/>
        <end position="365"/>
    </location>
</feature>
<dbReference type="EMBL" id="JBHTBS010000005">
    <property type="protein sequence ID" value="MFC7337900.1"/>
    <property type="molecule type" value="Genomic_DNA"/>
</dbReference>
<protein>
    <recommendedName>
        <fullName evidence="2">histidine kinase</fullName>
        <ecNumber evidence="2">2.7.13.3</ecNumber>
    </recommendedName>
</protein>
<dbReference type="SUPFAM" id="SSF55874">
    <property type="entry name" value="ATPase domain of HSP90 chaperone/DNA topoisomerase II/histidine kinase"/>
    <property type="match status" value="1"/>
</dbReference>
<dbReference type="PROSITE" id="PS50109">
    <property type="entry name" value="HIS_KIN"/>
    <property type="match status" value="1"/>
</dbReference>
<evidence type="ECO:0000313" key="11">
    <source>
        <dbReference type="EMBL" id="MFC7337900.1"/>
    </source>
</evidence>
<evidence type="ECO:0000256" key="3">
    <source>
        <dbReference type="ARBA" id="ARBA00022553"/>
    </source>
</evidence>
<evidence type="ECO:0000256" key="4">
    <source>
        <dbReference type="ARBA" id="ARBA00022679"/>
    </source>
</evidence>
<evidence type="ECO:0000256" key="2">
    <source>
        <dbReference type="ARBA" id="ARBA00012438"/>
    </source>
</evidence>
<dbReference type="PANTHER" id="PTHR43304:SF1">
    <property type="entry name" value="PAC DOMAIN-CONTAINING PROTEIN"/>
    <property type="match status" value="1"/>
</dbReference>
<dbReference type="PROSITE" id="PS50113">
    <property type="entry name" value="PAC"/>
    <property type="match status" value="5"/>
</dbReference>
<dbReference type="Gene3D" id="3.30.450.40">
    <property type="match status" value="1"/>
</dbReference>
<dbReference type="SMART" id="SM00065">
    <property type="entry name" value="GAF"/>
    <property type="match status" value="1"/>
</dbReference>
<dbReference type="SMART" id="SM00448">
    <property type="entry name" value="REC"/>
    <property type="match status" value="1"/>
</dbReference>
<evidence type="ECO:0000256" key="1">
    <source>
        <dbReference type="ARBA" id="ARBA00000085"/>
    </source>
</evidence>
<feature type="domain" description="Response regulatory" evidence="8">
    <location>
        <begin position="1357"/>
        <end position="1473"/>
    </location>
</feature>
<dbReference type="SUPFAM" id="SSF47384">
    <property type="entry name" value="Homodimeric domain of signal transducing histidine kinase"/>
    <property type="match status" value="1"/>
</dbReference>
<dbReference type="Pfam" id="PF08447">
    <property type="entry name" value="PAS_3"/>
    <property type="match status" value="4"/>
</dbReference>
<dbReference type="Pfam" id="PF13426">
    <property type="entry name" value="PAS_9"/>
    <property type="match status" value="1"/>
</dbReference>
<dbReference type="InterPro" id="IPR005467">
    <property type="entry name" value="His_kinase_dom"/>
</dbReference>
<dbReference type="InterPro" id="IPR000700">
    <property type="entry name" value="PAS-assoc_C"/>
</dbReference>
<feature type="domain" description="PAS" evidence="9">
    <location>
        <begin position="434"/>
        <end position="504"/>
    </location>
</feature>
<feature type="domain" description="PAC" evidence="10">
    <location>
        <begin position="1053"/>
        <end position="1105"/>
    </location>
</feature>
<dbReference type="InterPro" id="IPR036890">
    <property type="entry name" value="HATPase_C_sf"/>
</dbReference>
<keyword evidence="3 6" id="KW-0597">Phosphoprotein</keyword>
<dbReference type="InterPro" id="IPR035965">
    <property type="entry name" value="PAS-like_dom_sf"/>
</dbReference>
<name>A0ABW2L8L1_9BACT</name>
<comment type="catalytic activity">
    <reaction evidence="1">
        <text>ATP + protein L-histidine = ADP + protein N-phospho-L-histidine.</text>
        <dbReference type="EC" id="2.7.13.3"/>
    </reaction>
</comment>
<evidence type="ECO:0000259" key="8">
    <source>
        <dbReference type="PROSITE" id="PS50110"/>
    </source>
</evidence>
<dbReference type="CDD" id="cd17580">
    <property type="entry name" value="REC_2_DhkD-like"/>
    <property type="match status" value="1"/>
</dbReference>
<keyword evidence="4" id="KW-0808">Transferase</keyword>
<dbReference type="PROSITE" id="PS50112">
    <property type="entry name" value="PAS"/>
    <property type="match status" value="3"/>
</dbReference>
<accession>A0ABW2L8L1</accession>
<dbReference type="CDD" id="cd00082">
    <property type="entry name" value="HisKA"/>
    <property type="match status" value="1"/>
</dbReference>
<dbReference type="PROSITE" id="PS50110">
    <property type="entry name" value="RESPONSE_REGULATORY"/>
    <property type="match status" value="1"/>
</dbReference>
<feature type="modified residue" description="4-aspartylphosphate" evidence="6">
    <location>
        <position position="1406"/>
    </location>
</feature>
<dbReference type="InterPro" id="IPR013656">
    <property type="entry name" value="PAS_4"/>
</dbReference>
<feature type="domain" description="PAC" evidence="10">
    <location>
        <begin position="126"/>
        <end position="177"/>
    </location>
</feature>
<evidence type="ECO:0000256" key="6">
    <source>
        <dbReference type="PROSITE-ProRule" id="PRU00169"/>
    </source>
</evidence>
<proteinExistence type="predicted"/>
<dbReference type="Gene3D" id="1.10.287.130">
    <property type="match status" value="1"/>
</dbReference>
<dbReference type="CDD" id="cd00130">
    <property type="entry name" value="PAS"/>
    <property type="match status" value="5"/>
</dbReference>
<dbReference type="Gene3D" id="3.40.50.2300">
    <property type="match status" value="1"/>
</dbReference>
<dbReference type="PANTHER" id="PTHR43304">
    <property type="entry name" value="PHYTOCHROME-LIKE PROTEIN CPH1"/>
    <property type="match status" value="1"/>
</dbReference>
<dbReference type="InterPro" id="IPR003594">
    <property type="entry name" value="HATPase_dom"/>
</dbReference>
<dbReference type="InterPro" id="IPR052162">
    <property type="entry name" value="Sensor_kinase/Photoreceptor"/>
</dbReference>
<dbReference type="RefSeq" id="WP_379712639.1">
    <property type="nucleotide sequence ID" value="NZ_JBHTBS010000005.1"/>
</dbReference>
<feature type="domain" description="PAC" evidence="10">
    <location>
        <begin position="251"/>
        <end position="302"/>
    </location>
</feature>
<dbReference type="Pfam" id="PF13185">
    <property type="entry name" value="GAF_2"/>
    <property type="match status" value="1"/>
</dbReference>
<dbReference type="SMART" id="SM00091">
    <property type="entry name" value="PAS"/>
    <property type="match status" value="7"/>
</dbReference>
<feature type="domain" description="PAS" evidence="9">
    <location>
        <begin position="980"/>
        <end position="1050"/>
    </location>
</feature>
<dbReference type="Pfam" id="PF02518">
    <property type="entry name" value="HATPase_c"/>
    <property type="match status" value="1"/>
</dbReference>
<evidence type="ECO:0000256" key="5">
    <source>
        <dbReference type="ARBA" id="ARBA00022777"/>
    </source>
</evidence>
<dbReference type="Gene3D" id="3.30.450.20">
    <property type="entry name" value="PAS domain"/>
    <property type="match status" value="7"/>
</dbReference>
<feature type="domain" description="PAC" evidence="10">
    <location>
        <begin position="507"/>
        <end position="559"/>
    </location>
</feature>
<reference evidence="12" key="1">
    <citation type="journal article" date="2019" name="Int. J. Syst. Evol. Microbiol.">
        <title>The Global Catalogue of Microorganisms (GCM) 10K type strain sequencing project: providing services to taxonomists for standard genome sequencing and annotation.</title>
        <authorList>
            <consortium name="The Broad Institute Genomics Platform"/>
            <consortium name="The Broad Institute Genome Sequencing Center for Infectious Disease"/>
            <person name="Wu L."/>
            <person name="Ma J."/>
        </authorList>
    </citation>
    <scope>NUCLEOTIDE SEQUENCE [LARGE SCALE GENOMIC DNA]</scope>
    <source>
        <strain evidence="12">CGMCC 4.1467</strain>
    </source>
</reference>